<dbReference type="PANTHER" id="PTHR10662:SF22">
    <property type="entry name" value="NUCLEAR RNA EXPORT FACTOR 1"/>
    <property type="match status" value="1"/>
</dbReference>
<keyword evidence="6" id="KW-0509">mRNA transport</keyword>
<dbReference type="InterPro" id="IPR018222">
    <property type="entry name" value="Nuclear_transport_factor_2_euk"/>
</dbReference>
<keyword evidence="10" id="KW-1185">Reference proteome</keyword>
<proteinExistence type="inferred from homology"/>
<dbReference type="Proteomes" id="UP000515160">
    <property type="component" value="Chromosome 3"/>
</dbReference>
<dbReference type="Gene3D" id="3.10.450.50">
    <property type="match status" value="1"/>
</dbReference>
<evidence type="ECO:0000313" key="10">
    <source>
        <dbReference type="Proteomes" id="UP000515160"/>
    </source>
</evidence>
<dbReference type="InterPro" id="IPR005637">
    <property type="entry name" value="TAP_C_dom"/>
</dbReference>
<dbReference type="Gene3D" id="3.80.10.10">
    <property type="entry name" value="Ribonuclease Inhibitor"/>
    <property type="match status" value="2"/>
</dbReference>
<dbReference type="PROSITE" id="PS51450">
    <property type="entry name" value="LRR"/>
    <property type="match status" value="1"/>
</dbReference>
<keyword evidence="7" id="KW-0539">Nucleus</keyword>
<dbReference type="SMART" id="SM00804">
    <property type="entry name" value="TAP_C"/>
    <property type="match status" value="1"/>
</dbReference>
<keyword evidence="4" id="KW-0433">Leucine-rich repeat</keyword>
<evidence type="ECO:0000256" key="3">
    <source>
        <dbReference type="ARBA" id="ARBA00022448"/>
    </source>
</evidence>
<evidence type="ECO:0000256" key="2">
    <source>
        <dbReference type="ARBA" id="ARBA00009285"/>
    </source>
</evidence>
<evidence type="ECO:0000256" key="7">
    <source>
        <dbReference type="ARBA" id="ARBA00023242"/>
    </source>
</evidence>
<dbReference type="SUPFAM" id="SSF46934">
    <property type="entry name" value="UBA-like"/>
    <property type="match status" value="1"/>
</dbReference>
<evidence type="ECO:0000259" key="9">
    <source>
        <dbReference type="PROSITE" id="PS51281"/>
    </source>
</evidence>
<dbReference type="Pfam" id="PF03943">
    <property type="entry name" value="TAP_C"/>
    <property type="match status" value="1"/>
</dbReference>
<dbReference type="Pfam" id="PF24048">
    <property type="entry name" value="LRR_NXF1-5"/>
    <property type="match status" value="1"/>
</dbReference>
<name>A0A6P8WS86_DROAB</name>
<gene>
    <name evidence="11" type="primary">LOC117568511</name>
</gene>
<dbReference type="CTD" id="56001"/>
<keyword evidence="5" id="KW-0677">Repeat</keyword>
<evidence type="ECO:0000256" key="5">
    <source>
        <dbReference type="ARBA" id="ARBA00022737"/>
    </source>
</evidence>
<dbReference type="GO" id="GO:0005634">
    <property type="term" value="C:nucleus"/>
    <property type="evidence" value="ECO:0007669"/>
    <property type="project" value="UniProtKB-SubCell"/>
</dbReference>
<keyword evidence="3" id="KW-0813">Transport</keyword>
<dbReference type="AlphaFoldDB" id="A0A6P8WS86"/>
<evidence type="ECO:0000256" key="6">
    <source>
        <dbReference type="ARBA" id="ARBA00022816"/>
    </source>
</evidence>
<protein>
    <submittedName>
        <fullName evidence="11">Nuclear RNA export factor 2</fullName>
    </submittedName>
</protein>
<dbReference type="PANTHER" id="PTHR10662">
    <property type="entry name" value="NUCLEAR RNA EXPORT FACTOR"/>
    <property type="match status" value="1"/>
</dbReference>
<dbReference type="InterPro" id="IPR030217">
    <property type="entry name" value="NXF_fam"/>
</dbReference>
<dbReference type="GeneID" id="117568511"/>
<dbReference type="Gene3D" id="1.10.8.10">
    <property type="entry name" value="DNA helicase RuvA subunit, C-terminal domain"/>
    <property type="match status" value="1"/>
</dbReference>
<sequence>MHGININKHRTQARIIDFGDRTQPIVVDYRNSRKYFKTKHYEGTPGLNWIEFNVHHEGALNFSTDPKQLILDALFKAIEGNELFPVNYQCGQNVDTFLVRTCKPALDKLFQRGLSIQTVSGIELQLSVCLNAAAYNRSQISPAVIISQVISRLMDNLETVEGVPGVLNLCNFKANESFKHIVVRLSNLATFQLVCSTIYNNDDNRRALKGFSFACNQISDLGPLKLFGDVDYDLLDLTYNRLSSAVRLCSDLQRVRAKHLKLLENPIAKKKQYPNCLEPLKANFQIIDGVPFDKLYKMYTPLNYEIDVECDGTRIDWSNKSKLNEFKHSSDWHSFLIPDAQCEITKELLFDYISISLHPQLGEFYPCYYKYDGGEHRFLVRNCFDQIEHLVQTLNLELKIPELVNTLDDVQELNYERSIAYYLRMNVSSFKQGHVDPKQCIEQAVQKRFNAINRTLNLTQFQQTEGLEHVIVLLSSPKILGSILRMASRKFMGNCVDLRLGNNKIVSANNLRSLSLLSSLQALDLSQNWINDLSEISCLGDVPLKSLRLHGNPVCRKYSLPSEYIAAVTQIFSTLLKLDDVELSSKPGLTTQKDFLCNLSAYELTNEFLTTYLREFEQLDQRINMIKYYTENSIFTMTCSFDINRCARPSSELFKRINKYNYHSRNLVKNSLDTCRLSVGTNDIMAVLMQLPVVRHDYVSLQTDVMHYDANMIVINVIGLLRDEPDLLLAFSRQIVLHVDAVGLGIGKGARRLKIINERFNIMNPTRKQTRDGFKFCELPSQVTVKQEHEENSVDVKEHKLIIFQEITGLRPRWCTRIVQEEANWNFEVALQKFLEMQSGGELPNDAFA</sequence>
<comment type="subcellular location">
    <subcellularLocation>
        <location evidence="1">Nucleus</location>
    </subcellularLocation>
</comment>
<dbReference type="InterPro" id="IPR057125">
    <property type="entry name" value="NXF1/2/3/5-like_LRR"/>
</dbReference>
<dbReference type="InterPro" id="IPR002075">
    <property type="entry name" value="NTF2_dom"/>
</dbReference>
<dbReference type="RefSeq" id="XP_034105104.1">
    <property type="nucleotide sequence ID" value="XM_034249213.2"/>
</dbReference>
<dbReference type="PROSITE" id="PS51281">
    <property type="entry name" value="TAP_C"/>
    <property type="match status" value="1"/>
</dbReference>
<dbReference type="GO" id="GO:0016973">
    <property type="term" value="P:poly(A)+ mRNA export from nucleus"/>
    <property type="evidence" value="ECO:0007669"/>
    <property type="project" value="TreeGrafter"/>
</dbReference>
<evidence type="ECO:0000256" key="4">
    <source>
        <dbReference type="ARBA" id="ARBA00022614"/>
    </source>
</evidence>
<dbReference type="InterPro" id="IPR001611">
    <property type="entry name" value="Leu-rich_rpt"/>
</dbReference>
<organism evidence="10 11">
    <name type="scientific">Drosophila albomicans</name>
    <name type="common">Fruit fly</name>
    <dbReference type="NCBI Taxonomy" id="7291"/>
    <lineage>
        <taxon>Eukaryota</taxon>
        <taxon>Metazoa</taxon>
        <taxon>Ecdysozoa</taxon>
        <taxon>Arthropoda</taxon>
        <taxon>Hexapoda</taxon>
        <taxon>Insecta</taxon>
        <taxon>Pterygota</taxon>
        <taxon>Neoptera</taxon>
        <taxon>Endopterygota</taxon>
        <taxon>Diptera</taxon>
        <taxon>Brachycera</taxon>
        <taxon>Muscomorpha</taxon>
        <taxon>Ephydroidea</taxon>
        <taxon>Drosophilidae</taxon>
        <taxon>Drosophila</taxon>
    </lineage>
</organism>
<dbReference type="InterPro" id="IPR009060">
    <property type="entry name" value="UBA-like_sf"/>
</dbReference>
<dbReference type="PROSITE" id="PS50177">
    <property type="entry name" value="NTF2_DOMAIN"/>
    <property type="match status" value="1"/>
</dbReference>
<evidence type="ECO:0000313" key="11">
    <source>
        <dbReference type="RefSeq" id="XP_034105104.1"/>
    </source>
</evidence>
<evidence type="ECO:0000256" key="1">
    <source>
        <dbReference type="ARBA" id="ARBA00004123"/>
    </source>
</evidence>
<feature type="domain" description="NTF2" evidence="8">
    <location>
        <begin position="604"/>
        <end position="762"/>
    </location>
</feature>
<dbReference type="GO" id="GO:0003723">
    <property type="term" value="F:RNA binding"/>
    <property type="evidence" value="ECO:0007669"/>
    <property type="project" value="TreeGrafter"/>
</dbReference>
<dbReference type="InterPro" id="IPR032710">
    <property type="entry name" value="NTF2-like_dom_sf"/>
</dbReference>
<dbReference type="InterPro" id="IPR032675">
    <property type="entry name" value="LRR_dom_sf"/>
</dbReference>
<dbReference type="SUPFAM" id="SSF54427">
    <property type="entry name" value="NTF2-like"/>
    <property type="match status" value="1"/>
</dbReference>
<feature type="domain" description="TAP-C" evidence="9">
    <location>
        <begin position="795"/>
        <end position="849"/>
    </location>
</feature>
<reference evidence="11" key="1">
    <citation type="submission" date="2025-08" db="UniProtKB">
        <authorList>
            <consortium name="RefSeq"/>
        </authorList>
    </citation>
    <scope>IDENTIFICATION</scope>
    <source>
        <strain evidence="11">15112-1751.03</strain>
        <tissue evidence="11">Whole Adult</tissue>
    </source>
</reference>
<dbReference type="OrthoDB" id="25872at2759"/>
<dbReference type="Pfam" id="PF22602">
    <property type="entry name" value="NXF_NTF2"/>
    <property type="match status" value="1"/>
</dbReference>
<dbReference type="SUPFAM" id="SSF52058">
    <property type="entry name" value="L domain-like"/>
    <property type="match status" value="1"/>
</dbReference>
<evidence type="ECO:0000259" key="8">
    <source>
        <dbReference type="PROSITE" id="PS50177"/>
    </source>
</evidence>
<comment type="similarity">
    <text evidence="2">Belongs to the NXF family.</text>
</comment>
<accession>A0A6P8WS86</accession>